<accession>A0A7E4VMP9</accession>
<dbReference type="Proteomes" id="UP000492821">
    <property type="component" value="Unassembled WGS sequence"/>
</dbReference>
<name>A0A7E4VMP9_PANRE</name>
<dbReference type="WBParaSite" id="Pan_g23071.t1">
    <property type="protein sequence ID" value="Pan_g23071.t1"/>
    <property type="gene ID" value="Pan_g23071"/>
</dbReference>
<evidence type="ECO:0000313" key="2">
    <source>
        <dbReference type="WBParaSite" id="Pan_g23071.t1"/>
    </source>
</evidence>
<keyword evidence="1" id="KW-1185">Reference proteome</keyword>
<sequence>MGFIQVITYFVLNFLGFLGFNEIWKRIQKPPPIDYTTIPGLKHADLAETKESISLDPTKPIIDISKHRGCIDSLAALTPTPTSSQLTLLLSDLQTYFGPVASLFLGVRYVVVLSTAVTINQLKVYENDRKKSVFPFAWASVILGDAYFWEFDRKNKGSEKVNRFCNNEHQTSLILNFPKSGNSFFKNTDFEDVKKYPQLTETYNDKLTKVEWLRRNMPCFVYVFEKEVDINGHKIPAFIPVLINLQSLNEEELLFWFKHSGFKEMIV</sequence>
<reference evidence="1" key="1">
    <citation type="journal article" date="2013" name="Genetics">
        <title>The draft genome and transcriptome of Panagrellus redivivus are shaped by the harsh demands of a free-living lifestyle.</title>
        <authorList>
            <person name="Srinivasan J."/>
            <person name="Dillman A.R."/>
            <person name="Macchietto M.G."/>
            <person name="Heikkinen L."/>
            <person name="Lakso M."/>
            <person name="Fracchia K.M."/>
            <person name="Antoshechkin I."/>
            <person name="Mortazavi A."/>
            <person name="Wong G."/>
            <person name="Sternberg P.W."/>
        </authorList>
    </citation>
    <scope>NUCLEOTIDE SEQUENCE [LARGE SCALE GENOMIC DNA]</scope>
    <source>
        <strain evidence="1">MT8872</strain>
    </source>
</reference>
<proteinExistence type="predicted"/>
<evidence type="ECO:0000313" key="1">
    <source>
        <dbReference type="Proteomes" id="UP000492821"/>
    </source>
</evidence>
<reference evidence="2" key="2">
    <citation type="submission" date="2020-10" db="UniProtKB">
        <authorList>
            <consortium name="WormBaseParasite"/>
        </authorList>
    </citation>
    <scope>IDENTIFICATION</scope>
</reference>
<dbReference type="AlphaFoldDB" id="A0A7E4VMP9"/>
<protein>
    <submittedName>
        <fullName evidence="2">Autophagy-related protein</fullName>
    </submittedName>
</protein>
<organism evidence="1 2">
    <name type="scientific">Panagrellus redivivus</name>
    <name type="common">Microworm</name>
    <dbReference type="NCBI Taxonomy" id="6233"/>
    <lineage>
        <taxon>Eukaryota</taxon>
        <taxon>Metazoa</taxon>
        <taxon>Ecdysozoa</taxon>
        <taxon>Nematoda</taxon>
        <taxon>Chromadorea</taxon>
        <taxon>Rhabditida</taxon>
        <taxon>Tylenchina</taxon>
        <taxon>Panagrolaimomorpha</taxon>
        <taxon>Panagrolaimoidea</taxon>
        <taxon>Panagrolaimidae</taxon>
        <taxon>Panagrellus</taxon>
    </lineage>
</organism>